<dbReference type="Proteomes" id="UP000187941">
    <property type="component" value="Chromosome"/>
</dbReference>
<evidence type="ECO:0000256" key="7">
    <source>
        <dbReference type="ARBA" id="ARBA00022777"/>
    </source>
</evidence>
<feature type="domain" description="Histidine kinase" evidence="12">
    <location>
        <begin position="238"/>
        <end position="455"/>
    </location>
</feature>
<keyword evidence="5" id="KW-0808">Transferase</keyword>
<dbReference type="STRING" id="1178516.AWR27_16815"/>
<dbReference type="Pfam" id="PF00512">
    <property type="entry name" value="HisKA"/>
    <property type="match status" value="1"/>
</dbReference>
<dbReference type="AlphaFoldDB" id="A0A1P9WZP3"/>
<dbReference type="InterPro" id="IPR003660">
    <property type="entry name" value="HAMP_dom"/>
</dbReference>
<dbReference type="SMART" id="SM00388">
    <property type="entry name" value="HisKA"/>
    <property type="match status" value="1"/>
</dbReference>
<dbReference type="InterPro" id="IPR050428">
    <property type="entry name" value="TCS_sensor_his_kinase"/>
</dbReference>
<keyword evidence="10 11" id="KW-0472">Membrane</keyword>
<evidence type="ECO:0000256" key="2">
    <source>
        <dbReference type="ARBA" id="ARBA00004141"/>
    </source>
</evidence>
<dbReference type="SMART" id="SM00387">
    <property type="entry name" value="HATPase_c"/>
    <property type="match status" value="1"/>
</dbReference>
<dbReference type="EC" id="2.7.13.3" evidence="3"/>
<keyword evidence="7 14" id="KW-0418">Kinase</keyword>
<evidence type="ECO:0000256" key="10">
    <source>
        <dbReference type="ARBA" id="ARBA00023136"/>
    </source>
</evidence>
<keyword evidence="9" id="KW-0902">Two-component regulatory system</keyword>
<gene>
    <name evidence="14" type="ORF">AWR27_16815</name>
</gene>
<dbReference type="SMART" id="SM00304">
    <property type="entry name" value="HAMP"/>
    <property type="match status" value="1"/>
</dbReference>
<evidence type="ECO:0000259" key="12">
    <source>
        <dbReference type="PROSITE" id="PS50109"/>
    </source>
</evidence>
<dbReference type="KEGG" id="smon:AWR27_16815"/>
<dbReference type="Gene3D" id="3.30.565.10">
    <property type="entry name" value="Histidine kinase-like ATPase, C-terminal domain"/>
    <property type="match status" value="1"/>
</dbReference>
<evidence type="ECO:0000256" key="9">
    <source>
        <dbReference type="ARBA" id="ARBA00023012"/>
    </source>
</evidence>
<dbReference type="FunFam" id="1.10.287.130:FF:000001">
    <property type="entry name" value="Two-component sensor histidine kinase"/>
    <property type="match status" value="1"/>
</dbReference>
<feature type="domain" description="HAMP" evidence="13">
    <location>
        <begin position="177"/>
        <end position="230"/>
    </location>
</feature>
<dbReference type="OrthoDB" id="594725at2"/>
<evidence type="ECO:0000313" key="14">
    <source>
        <dbReference type="EMBL" id="AQG80833.1"/>
    </source>
</evidence>
<evidence type="ECO:0000313" key="15">
    <source>
        <dbReference type="Proteomes" id="UP000187941"/>
    </source>
</evidence>
<dbReference type="CDD" id="cd00082">
    <property type="entry name" value="HisKA"/>
    <property type="match status" value="1"/>
</dbReference>
<keyword evidence="4" id="KW-0597">Phosphoprotein</keyword>
<proteinExistence type="predicted"/>
<evidence type="ECO:0000256" key="1">
    <source>
        <dbReference type="ARBA" id="ARBA00000085"/>
    </source>
</evidence>
<feature type="transmembrane region" description="Helical" evidence="11">
    <location>
        <begin position="153"/>
        <end position="176"/>
    </location>
</feature>
<dbReference type="CDD" id="cd06225">
    <property type="entry name" value="HAMP"/>
    <property type="match status" value="1"/>
</dbReference>
<dbReference type="PANTHER" id="PTHR45436:SF15">
    <property type="entry name" value="SENSOR HISTIDINE KINASE CUSS"/>
    <property type="match status" value="1"/>
</dbReference>
<evidence type="ECO:0000256" key="8">
    <source>
        <dbReference type="ARBA" id="ARBA00022989"/>
    </source>
</evidence>
<dbReference type="GO" id="GO:0000155">
    <property type="term" value="F:phosphorelay sensor kinase activity"/>
    <property type="evidence" value="ECO:0007669"/>
    <property type="project" value="InterPro"/>
</dbReference>
<name>A0A1P9WZP3_9BACT</name>
<dbReference type="PANTHER" id="PTHR45436">
    <property type="entry name" value="SENSOR HISTIDINE KINASE YKOH"/>
    <property type="match status" value="1"/>
</dbReference>
<dbReference type="RefSeq" id="WP_077132270.1">
    <property type="nucleotide sequence ID" value="NZ_CP014263.1"/>
</dbReference>
<dbReference type="Gene3D" id="1.10.287.130">
    <property type="match status" value="1"/>
</dbReference>
<dbReference type="SUPFAM" id="SSF47384">
    <property type="entry name" value="Homodimeric domain of signal transducing histidine kinase"/>
    <property type="match status" value="1"/>
</dbReference>
<dbReference type="Pfam" id="PF02518">
    <property type="entry name" value="HATPase_c"/>
    <property type="match status" value="1"/>
</dbReference>
<dbReference type="InterPro" id="IPR004358">
    <property type="entry name" value="Sig_transdc_His_kin-like_C"/>
</dbReference>
<feature type="transmembrane region" description="Helical" evidence="11">
    <location>
        <begin position="7"/>
        <end position="30"/>
    </location>
</feature>
<dbReference type="SUPFAM" id="SSF158472">
    <property type="entry name" value="HAMP domain-like"/>
    <property type="match status" value="1"/>
</dbReference>
<organism evidence="14 15">
    <name type="scientific">Spirosoma montaniterrae</name>
    <dbReference type="NCBI Taxonomy" id="1178516"/>
    <lineage>
        <taxon>Bacteria</taxon>
        <taxon>Pseudomonadati</taxon>
        <taxon>Bacteroidota</taxon>
        <taxon>Cytophagia</taxon>
        <taxon>Cytophagales</taxon>
        <taxon>Cytophagaceae</taxon>
        <taxon>Spirosoma</taxon>
    </lineage>
</organism>
<keyword evidence="15" id="KW-1185">Reference proteome</keyword>
<dbReference type="Gene3D" id="6.10.340.10">
    <property type="match status" value="1"/>
</dbReference>
<evidence type="ECO:0000259" key="13">
    <source>
        <dbReference type="PROSITE" id="PS50885"/>
    </source>
</evidence>
<reference evidence="14 15" key="1">
    <citation type="submission" date="2016-01" db="EMBL/GenBank/DDBJ databases">
        <authorList>
            <person name="Oliw E.H."/>
        </authorList>
    </citation>
    <scope>NUCLEOTIDE SEQUENCE [LARGE SCALE GENOMIC DNA]</scope>
    <source>
        <strain evidence="14 15">DY10</strain>
    </source>
</reference>
<dbReference type="EMBL" id="CP014263">
    <property type="protein sequence ID" value="AQG80833.1"/>
    <property type="molecule type" value="Genomic_DNA"/>
</dbReference>
<keyword evidence="6 11" id="KW-0812">Transmembrane</keyword>
<evidence type="ECO:0000256" key="5">
    <source>
        <dbReference type="ARBA" id="ARBA00022679"/>
    </source>
</evidence>
<dbReference type="Pfam" id="PF00672">
    <property type="entry name" value="HAMP"/>
    <property type="match status" value="1"/>
</dbReference>
<dbReference type="GO" id="GO:0005886">
    <property type="term" value="C:plasma membrane"/>
    <property type="evidence" value="ECO:0007669"/>
    <property type="project" value="TreeGrafter"/>
</dbReference>
<accession>A0A1P9WZP3</accession>
<dbReference type="SUPFAM" id="SSF55874">
    <property type="entry name" value="ATPase domain of HSP90 chaperone/DNA topoisomerase II/histidine kinase"/>
    <property type="match status" value="1"/>
</dbReference>
<comment type="catalytic activity">
    <reaction evidence="1">
        <text>ATP + protein L-histidine = ADP + protein N-phospho-L-histidine.</text>
        <dbReference type="EC" id="2.7.13.3"/>
    </reaction>
</comment>
<dbReference type="InterPro" id="IPR005467">
    <property type="entry name" value="His_kinase_dom"/>
</dbReference>
<dbReference type="PROSITE" id="PS50109">
    <property type="entry name" value="HIS_KIN"/>
    <property type="match status" value="1"/>
</dbReference>
<dbReference type="InterPro" id="IPR003661">
    <property type="entry name" value="HisK_dim/P_dom"/>
</dbReference>
<evidence type="ECO:0000256" key="3">
    <source>
        <dbReference type="ARBA" id="ARBA00012438"/>
    </source>
</evidence>
<sequence>MTIRTRLTLLFTLLVSSLLAGFCIIIYLTAEQYRESEYYERIRQEALTSAELLFGKETISPQLFKLLDKNEMTVLNQEEIIIYNNQNKIAYESGTDYLDVTPETLRRIRLQKELRWRVGDREIVGVVFTDRFNHFVVVASAVDKYGFQKQRDLALILSAGWLMATLIVLLAGRLFAARALAPINRVVGRVDAITATNLDLRLDEGNGQDEIAQLSHRFNRMLDRIEEAFQGQRAFVANASHELRTPLTAITGQIQVALLADDDPQELREVMHSILDDVRGLTQLTNGLLSLADVSMGESSVNTAPVSVDDLLWQTRSDLLKAHPDYTVRVAMPENEGVPHDFIILGNDALLRIALINLLENACKFSPDHTVRVQINALSNVVHFAFQNNGPPISPDELPLIFKPLRRGSNAQQVRGYGIGLSLTDRIVRLHKGQLSVESSHQNGTTFTMVLPTIR</sequence>
<dbReference type="InterPro" id="IPR003594">
    <property type="entry name" value="HATPase_dom"/>
</dbReference>
<dbReference type="PRINTS" id="PR00344">
    <property type="entry name" value="BCTRLSENSOR"/>
</dbReference>
<dbReference type="PROSITE" id="PS50885">
    <property type="entry name" value="HAMP"/>
    <property type="match status" value="1"/>
</dbReference>
<keyword evidence="8 11" id="KW-1133">Transmembrane helix</keyword>
<evidence type="ECO:0000256" key="6">
    <source>
        <dbReference type="ARBA" id="ARBA00022692"/>
    </source>
</evidence>
<dbReference type="InterPro" id="IPR036890">
    <property type="entry name" value="HATPase_C_sf"/>
</dbReference>
<protein>
    <recommendedName>
        <fullName evidence="3">histidine kinase</fullName>
        <ecNumber evidence="3">2.7.13.3</ecNumber>
    </recommendedName>
</protein>
<evidence type="ECO:0000256" key="4">
    <source>
        <dbReference type="ARBA" id="ARBA00022553"/>
    </source>
</evidence>
<evidence type="ECO:0000256" key="11">
    <source>
        <dbReference type="SAM" id="Phobius"/>
    </source>
</evidence>
<dbReference type="InterPro" id="IPR036097">
    <property type="entry name" value="HisK_dim/P_sf"/>
</dbReference>
<comment type="subcellular location">
    <subcellularLocation>
        <location evidence="2">Membrane</location>
        <topology evidence="2">Multi-pass membrane protein</topology>
    </subcellularLocation>
</comment>